<dbReference type="GO" id="GO:0016740">
    <property type="term" value="F:transferase activity"/>
    <property type="evidence" value="ECO:0007669"/>
    <property type="project" value="UniProtKB-KW"/>
</dbReference>
<dbReference type="Pfam" id="PF00128">
    <property type="entry name" value="Alpha-amylase"/>
    <property type="match status" value="2"/>
</dbReference>
<evidence type="ECO:0000313" key="3">
    <source>
        <dbReference type="Proteomes" id="UP000183454"/>
    </source>
</evidence>
<name>A0A1H2U388_9PROT</name>
<sequence length="623" mass="72727">MIELTFTFGIFHADSEEKDPDQPFLLLIEHEFCQFRMTFHLVDDQTVSRYIQLLLKRLFIFSIHDPRDMIEDLWYKNAVIYSLDLETFMDLDGDGVGDFNGLIRRLDYLQFLGVDAIWLAPFQPTPNRDNGYDITDYFGVDPRLGSGGDFVEFMHQAEKRGIKVLIDLVVNHTSDEHPWFQNARDPKSSKRDCYVWSEKRPEDWNEGMVFPGRQEATWTYDKKAKAYYFHRFFKFQPDLNMDNPSVRQEIRRVIGFWLQLGVKGFRIDALPFMIESVEPGKRKKERRYDYLTEFRTFMQWRSGDAIMLGEANVLPEESQRYFGDEKGDRIHMMFNFYVNQHLFYALASGDVRPLAEAIEATSDMPETGQWAQFLRNHDELDLGRLTDEQRKHVFEQFGPEEHMQLFGRGIRRRLAPMLGDRRHEELAYSAMFSLPGTPIIRYGDELGMGDDLDLEERDAVRTPMQWADTLNGGFSIADDLVHPVISKGVWSYEHINVAAQRRDPSSLLNWTAKMIRLRKECPEIGWGKCTILDTGSPHVLALRYDWRGNTVIVMHNFDKIPHEIALEPGVEGGERLSNLLAEEEHESGEDGIHRMALEALDYRWFRVGGLDYVINRGRSMIKK</sequence>
<protein>
    <submittedName>
        <fullName evidence="2">Maltose alpha-D-glucosyltransferase/ alpha-amylase</fullName>
    </submittedName>
</protein>
<dbReference type="Gene3D" id="3.20.20.80">
    <property type="entry name" value="Glycosidases"/>
    <property type="match status" value="1"/>
</dbReference>
<dbReference type="Gene3D" id="3.90.400.10">
    <property type="entry name" value="Oligo-1,6-glucosidase, Domain 2"/>
    <property type="match status" value="1"/>
</dbReference>
<gene>
    <name evidence="2" type="ORF">SAMN05421882_101411</name>
</gene>
<dbReference type="RefSeq" id="WP_211752290.1">
    <property type="nucleotide sequence ID" value="NZ_FNNH01000014.1"/>
</dbReference>
<dbReference type="SMART" id="SM00642">
    <property type="entry name" value="Aamy"/>
    <property type="match status" value="1"/>
</dbReference>
<accession>A0A1H2U388</accession>
<dbReference type="CDD" id="cd11334">
    <property type="entry name" value="AmyAc_TreS"/>
    <property type="match status" value="1"/>
</dbReference>
<dbReference type="Gene3D" id="2.60.40.1180">
    <property type="entry name" value="Golgi alpha-mannosidase II"/>
    <property type="match status" value="1"/>
</dbReference>
<dbReference type="Pfam" id="PF22157">
    <property type="entry name" value="SupH-like_C"/>
    <property type="match status" value="1"/>
</dbReference>
<reference evidence="2 3" key="1">
    <citation type="submission" date="2016-10" db="EMBL/GenBank/DDBJ databases">
        <authorList>
            <person name="de Groot N.N."/>
        </authorList>
    </citation>
    <scope>NUCLEOTIDE SEQUENCE [LARGE SCALE GENOMIC DNA]</scope>
    <source>
        <strain evidence="2 3">Nm110</strain>
    </source>
</reference>
<dbReference type="GO" id="GO:0005975">
    <property type="term" value="P:carbohydrate metabolic process"/>
    <property type="evidence" value="ECO:0007669"/>
    <property type="project" value="InterPro"/>
</dbReference>
<dbReference type="Proteomes" id="UP000183454">
    <property type="component" value="Unassembled WGS sequence"/>
</dbReference>
<feature type="domain" description="Glycosyl hydrolase family 13 catalytic" evidence="1">
    <location>
        <begin position="86"/>
        <end position="482"/>
    </location>
</feature>
<dbReference type="SUPFAM" id="SSF51445">
    <property type="entry name" value="(Trans)glycosidases"/>
    <property type="match status" value="1"/>
</dbReference>
<dbReference type="InterPro" id="IPR017853">
    <property type="entry name" value="GH"/>
</dbReference>
<evidence type="ECO:0000259" key="1">
    <source>
        <dbReference type="SMART" id="SM00642"/>
    </source>
</evidence>
<dbReference type="InterPro" id="IPR054049">
    <property type="entry name" value="SupH-like_C"/>
</dbReference>
<dbReference type="InterPro" id="IPR045857">
    <property type="entry name" value="O16G_dom_2"/>
</dbReference>
<dbReference type="SUPFAM" id="SSF51011">
    <property type="entry name" value="Glycosyl hydrolase domain"/>
    <property type="match status" value="1"/>
</dbReference>
<proteinExistence type="predicted"/>
<evidence type="ECO:0000313" key="2">
    <source>
        <dbReference type="EMBL" id="SDW50470.1"/>
    </source>
</evidence>
<organism evidence="2 3">
    <name type="scientific">Nitrosomonas communis</name>
    <dbReference type="NCBI Taxonomy" id="44574"/>
    <lineage>
        <taxon>Bacteria</taxon>
        <taxon>Pseudomonadati</taxon>
        <taxon>Pseudomonadota</taxon>
        <taxon>Betaproteobacteria</taxon>
        <taxon>Nitrosomonadales</taxon>
        <taxon>Nitrosomonadaceae</taxon>
        <taxon>Nitrosomonas</taxon>
    </lineage>
</organism>
<dbReference type="InterPro" id="IPR013780">
    <property type="entry name" value="Glyco_hydro_b"/>
</dbReference>
<dbReference type="PANTHER" id="PTHR10357:SF219">
    <property type="entry name" value="MALTOSE ALPHA-D-GLUCOSYLTRANSFERASE"/>
    <property type="match status" value="1"/>
</dbReference>
<keyword evidence="2" id="KW-0808">Transferase</keyword>
<dbReference type="AlphaFoldDB" id="A0A1H2U388"/>
<dbReference type="PANTHER" id="PTHR10357">
    <property type="entry name" value="ALPHA-AMYLASE FAMILY MEMBER"/>
    <property type="match status" value="1"/>
</dbReference>
<dbReference type="InterPro" id="IPR006047">
    <property type="entry name" value="GH13_cat_dom"/>
</dbReference>
<dbReference type="EMBL" id="FNNH01000014">
    <property type="protein sequence ID" value="SDW50470.1"/>
    <property type="molecule type" value="Genomic_DNA"/>
</dbReference>